<dbReference type="EMBL" id="KN835133">
    <property type="protein sequence ID" value="KIK49337.1"/>
    <property type="molecule type" value="Genomic_DNA"/>
</dbReference>
<dbReference type="AlphaFoldDB" id="A0A0D0BUZ0"/>
<dbReference type="HOGENOM" id="CLU_2607595_0_0_1"/>
<reference evidence="2" key="2">
    <citation type="submission" date="2015-01" db="EMBL/GenBank/DDBJ databases">
        <title>Evolutionary Origins and Diversification of the Mycorrhizal Mutualists.</title>
        <authorList>
            <consortium name="DOE Joint Genome Institute"/>
            <consortium name="Mycorrhizal Genomics Consortium"/>
            <person name="Kohler A."/>
            <person name="Kuo A."/>
            <person name="Nagy L.G."/>
            <person name="Floudas D."/>
            <person name="Copeland A."/>
            <person name="Barry K.W."/>
            <person name="Cichocki N."/>
            <person name="Veneault-Fourrey C."/>
            <person name="LaButti K."/>
            <person name="Lindquist E.A."/>
            <person name="Lipzen A."/>
            <person name="Lundell T."/>
            <person name="Morin E."/>
            <person name="Murat C."/>
            <person name="Riley R."/>
            <person name="Ohm R."/>
            <person name="Sun H."/>
            <person name="Tunlid A."/>
            <person name="Henrissat B."/>
            <person name="Grigoriev I.V."/>
            <person name="Hibbett D.S."/>
            <person name="Martin F."/>
        </authorList>
    </citation>
    <scope>NUCLEOTIDE SEQUENCE [LARGE SCALE GENOMIC DNA]</scope>
    <source>
        <strain evidence="2">UH-Slu-Lm8-n1</strain>
    </source>
</reference>
<evidence type="ECO:0000313" key="2">
    <source>
        <dbReference type="Proteomes" id="UP000054485"/>
    </source>
</evidence>
<accession>A0A0D0BUZ0</accession>
<dbReference type="Proteomes" id="UP000054485">
    <property type="component" value="Unassembled WGS sequence"/>
</dbReference>
<dbReference type="InParanoid" id="A0A0D0BUZ0"/>
<name>A0A0D0BUZ0_9AGAM</name>
<evidence type="ECO:0000313" key="1">
    <source>
        <dbReference type="EMBL" id="KIK49337.1"/>
    </source>
</evidence>
<protein>
    <submittedName>
        <fullName evidence="1">Uncharacterized protein</fullName>
    </submittedName>
</protein>
<reference evidence="1 2" key="1">
    <citation type="submission" date="2014-04" db="EMBL/GenBank/DDBJ databases">
        <authorList>
            <consortium name="DOE Joint Genome Institute"/>
            <person name="Kuo A."/>
            <person name="Ruytinx J."/>
            <person name="Rineau F."/>
            <person name="Colpaert J."/>
            <person name="Kohler A."/>
            <person name="Nagy L.G."/>
            <person name="Floudas D."/>
            <person name="Copeland A."/>
            <person name="Barry K.W."/>
            <person name="Cichocki N."/>
            <person name="Veneault-Fourrey C."/>
            <person name="LaButti K."/>
            <person name="Lindquist E.A."/>
            <person name="Lipzen A."/>
            <person name="Lundell T."/>
            <person name="Morin E."/>
            <person name="Murat C."/>
            <person name="Sun H."/>
            <person name="Tunlid A."/>
            <person name="Henrissat B."/>
            <person name="Grigoriev I.V."/>
            <person name="Hibbett D.S."/>
            <person name="Martin F."/>
            <person name="Nordberg H.P."/>
            <person name="Cantor M.N."/>
            <person name="Hua S.X."/>
        </authorList>
    </citation>
    <scope>NUCLEOTIDE SEQUENCE [LARGE SCALE GENOMIC DNA]</scope>
    <source>
        <strain evidence="1 2">UH-Slu-Lm8-n1</strain>
    </source>
</reference>
<keyword evidence="2" id="KW-1185">Reference proteome</keyword>
<proteinExistence type="predicted"/>
<sequence>MQAATSTTTRGRYIVEKDSYAHQVSESLKHNKLSKVGASRAYASALRRSQSSVLAWQVKFLMYTWPALGRMTCIIGMFR</sequence>
<organism evidence="1 2">
    <name type="scientific">Suillus luteus UH-Slu-Lm8-n1</name>
    <dbReference type="NCBI Taxonomy" id="930992"/>
    <lineage>
        <taxon>Eukaryota</taxon>
        <taxon>Fungi</taxon>
        <taxon>Dikarya</taxon>
        <taxon>Basidiomycota</taxon>
        <taxon>Agaricomycotina</taxon>
        <taxon>Agaricomycetes</taxon>
        <taxon>Agaricomycetidae</taxon>
        <taxon>Boletales</taxon>
        <taxon>Suillineae</taxon>
        <taxon>Suillaceae</taxon>
        <taxon>Suillus</taxon>
    </lineage>
</organism>
<gene>
    <name evidence="1" type="ORF">CY34DRAFT_797286</name>
</gene>